<keyword evidence="2" id="KW-0238">DNA-binding</keyword>
<dbReference type="SMART" id="SM00420">
    <property type="entry name" value="HTH_DEOR"/>
    <property type="match status" value="1"/>
</dbReference>
<dbReference type="PANTHER" id="PTHR30363:SF44">
    <property type="entry name" value="AGA OPERON TRANSCRIPTIONAL REPRESSOR-RELATED"/>
    <property type="match status" value="1"/>
</dbReference>
<dbReference type="InterPro" id="IPR014036">
    <property type="entry name" value="DeoR-like_C"/>
</dbReference>
<dbReference type="Pfam" id="PF08220">
    <property type="entry name" value="HTH_DeoR"/>
    <property type="match status" value="1"/>
</dbReference>
<evidence type="ECO:0000256" key="2">
    <source>
        <dbReference type="ARBA" id="ARBA00023125"/>
    </source>
</evidence>
<sequence>MIITNPPRFTHERHARIVDWLNAHGRVEVLELARLLEVSEHTIRRDLDALQEAGVLQRTHGGAVAIDTRRLGFGGRSAVLADVKSSLGHLGAELIEAGQSVVLDAGSTTLEMARALTVRPLTVITNSLDIAAVFDRDPLVQLVVLGGVWQPDARAFWGHATCQMLAHHRADWAVPGACAVALDAGATASEEPDAMLKQAMIRAARRTLVLADHSKVGGVAPYHVADWAQVHTLVTDRPWPELEARGVVVKVAGAEAT</sequence>
<dbReference type="EMBL" id="CP015118">
    <property type="protein sequence ID" value="ARN18768.1"/>
    <property type="molecule type" value="Genomic_DNA"/>
</dbReference>
<dbReference type="STRING" id="946333.A4W93_01875"/>
<evidence type="ECO:0000313" key="4">
    <source>
        <dbReference type="EMBL" id="ARN18768.1"/>
    </source>
</evidence>
<protein>
    <submittedName>
        <fullName evidence="4">Uncharacterized protein</fullName>
    </submittedName>
</protein>
<dbReference type="InterPro" id="IPR018356">
    <property type="entry name" value="Tscrpt_reg_HTH_DeoR_CS"/>
</dbReference>
<dbReference type="KEGG" id="rgu:A4W93_01875"/>
<dbReference type="InterPro" id="IPR050313">
    <property type="entry name" value="Carb_Metab_HTH_regulators"/>
</dbReference>
<proteinExistence type="predicted"/>
<keyword evidence="5" id="KW-1185">Reference proteome</keyword>
<dbReference type="Gene3D" id="3.40.50.1360">
    <property type="match status" value="1"/>
</dbReference>
<dbReference type="GO" id="GO:0003700">
    <property type="term" value="F:DNA-binding transcription factor activity"/>
    <property type="evidence" value="ECO:0007669"/>
    <property type="project" value="InterPro"/>
</dbReference>
<name>A0A1W6L3K7_9BURK</name>
<dbReference type="PROSITE" id="PS00894">
    <property type="entry name" value="HTH_DEOR_1"/>
    <property type="match status" value="1"/>
</dbReference>
<dbReference type="Pfam" id="PF00455">
    <property type="entry name" value="DeoRC"/>
    <property type="match status" value="1"/>
</dbReference>
<evidence type="ECO:0000256" key="1">
    <source>
        <dbReference type="ARBA" id="ARBA00023015"/>
    </source>
</evidence>
<dbReference type="InterPro" id="IPR036388">
    <property type="entry name" value="WH-like_DNA-bd_sf"/>
</dbReference>
<organism evidence="4 5">
    <name type="scientific">Piscinibacter gummiphilus</name>
    <dbReference type="NCBI Taxonomy" id="946333"/>
    <lineage>
        <taxon>Bacteria</taxon>
        <taxon>Pseudomonadati</taxon>
        <taxon>Pseudomonadota</taxon>
        <taxon>Betaproteobacteria</taxon>
        <taxon>Burkholderiales</taxon>
        <taxon>Sphaerotilaceae</taxon>
        <taxon>Piscinibacter</taxon>
    </lineage>
</organism>
<keyword evidence="1" id="KW-0805">Transcription regulation</keyword>
<dbReference type="InterPro" id="IPR001034">
    <property type="entry name" value="DeoR_HTH"/>
</dbReference>
<dbReference type="GO" id="GO:0003677">
    <property type="term" value="F:DNA binding"/>
    <property type="evidence" value="ECO:0007669"/>
    <property type="project" value="UniProtKB-KW"/>
</dbReference>
<dbReference type="Proteomes" id="UP000193427">
    <property type="component" value="Chromosome"/>
</dbReference>
<dbReference type="PANTHER" id="PTHR30363">
    <property type="entry name" value="HTH-TYPE TRANSCRIPTIONAL REGULATOR SRLR-RELATED"/>
    <property type="match status" value="1"/>
</dbReference>
<dbReference type="OrthoDB" id="9814815at2"/>
<dbReference type="Gene3D" id="1.10.10.10">
    <property type="entry name" value="Winged helix-like DNA-binding domain superfamily/Winged helix DNA-binding domain"/>
    <property type="match status" value="1"/>
</dbReference>
<keyword evidence="3" id="KW-0804">Transcription</keyword>
<dbReference type="RefSeq" id="WP_085749009.1">
    <property type="nucleotide sequence ID" value="NZ_BSPR01000012.1"/>
</dbReference>
<reference evidence="4 5" key="1">
    <citation type="submission" date="2016-04" db="EMBL/GenBank/DDBJ databases">
        <title>Complete genome sequence of natural rubber-degrading, novel Gram-negative bacterium, Rhizobacter gummiphilus strain NS21.</title>
        <authorList>
            <person name="Tabata M."/>
            <person name="Kasai D."/>
            <person name="Fukuda M."/>
        </authorList>
    </citation>
    <scope>NUCLEOTIDE SEQUENCE [LARGE SCALE GENOMIC DNA]</scope>
    <source>
        <strain evidence="4 5">NS21</strain>
    </source>
</reference>
<evidence type="ECO:0000313" key="5">
    <source>
        <dbReference type="Proteomes" id="UP000193427"/>
    </source>
</evidence>
<dbReference type="AlphaFoldDB" id="A0A1W6L3K7"/>
<accession>A0A1W6L3K7</accession>
<dbReference type="SMART" id="SM01134">
    <property type="entry name" value="DeoRC"/>
    <property type="match status" value="1"/>
</dbReference>
<gene>
    <name evidence="4" type="ORF">A4W93_01875</name>
</gene>
<dbReference type="InterPro" id="IPR036390">
    <property type="entry name" value="WH_DNA-bd_sf"/>
</dbReference>
<dbReference type="InterPro" id="IPR037171">
    <property type="entry name" value="NagB/RpiA_transferase-like"/>
</dbReference>
<dbReference type="SUPFAM" id="SSF100950">
    <property type="entry name" value="NagB/RpiA/CoA transferase-like"/>
    <property type="match status" value="1"/>
</dbReference>
<dbReference type="SUPFAM" id="SSF46785">
    <property type="entry name" value="Winged helix' DNA-binding domain"/>
    <property type="match status" value="1"/>
</dbReference>
<dbReference type="PRINTS" id="PR00037">
    <property type="entry name" value="HTHLACR"/>
</dbReference>
<dbReference type="PROSITE" id="PS51000">
    <property type="entry name" value="HTH_DEOR_2"/>
    <property type="match status" value="1"/>
</dbReference>
<evidence type="ECO:0000256" key="3">
    <source>
        <dbReference type="ARBA" id="ARBA00023163"/>
    </source>
</evidence>